<keyword evidence="3" id="KW-0564">Palmitate</keyword>
<feature type="domain" description="C-type lysozyme inhibitor" evidence="6">
    <location>
        <begin position="191"/>
        <end position="256"/>
    </location>
</feature>
<feature type="region of interest" description="Disordered" evidence="5">
    <location>
        <begin position="1"/>
        <end position="25"/>
    </location>
</feature>
<dbReference type="InterPro" id="IPR039366">
    <property type="entry name" value="Pilotin"/>
</dbReference>
<dbReference type="InterPro" id="IPR018660">
    <property type="entry name" value="MliC"/>
</dbReference>
<feature type="compositionally biased region" description="Basic and acidic residues" evidence="5">
    <location>
        <begin position="1"/>
        <end position="11"/>
    </location>
</feature>
<evidence type="ECO:0000256" key="3">
    <source>
        <dbReference type="ARBA" id="ARBA00023139"/>
    </source>
</evidence>
<comment type="caution">
    <text evidence="7">The sequence shown here is derived from an EMBL/GenBank/DDBJ whole genome shotgun (WGS) entry which is preliminary data.</text>
</comment>
<evidence type="ECO:0000256" key="4">
    <source>
        <dbReference type="ARBA" id="ARBA00023288"/>
    </source>
</evidence>
<dbReference type="SUPFAM" id="SSF141488">
    <property type="entry name" value="YdhA-like"/>
    <property type="match status" value="1"/>
</dbReference>
<dbReference type="PANTHER" id="PTHR38013">
    <property type="entry name" value="GLYCOPROTEIN/POLYSACCHARIDE METABOLISM"/>
    <property type="match status" value="1"/>
</dbReference>
<dbReference type="InterPro" id="IPR053196">
    <property type="entry name" value="Lipoprotein_YbaY-like"/>
</dbReference>
<name>A0A7C9HYU5_9GAMM</name>
<keyword evidence="2" id="KW-0472">Membrane</keyword>
<gene>
    <name evidence="7" type="ORF">GN331_09470</name>
</gene>
<dbReference type="Gene3D" id="2.40.128.200">
    <property type="match status" value="1"/>
</dbReference>
<keyword evidence="8" id="KW-1185">Reference proteome</keyword>
<evidence type="ECO:0000256" key="1">
    <source>
        <dbReference type="ARBA" id="ARBA00022729"/>
    </source>
</evidence>
<dbReference type="PANTHER" id="PTHR38013:SF1">
    <property type="entry name" value="GLYCOPROTEIN_POLYSACCHARIDE METABOLISM"/>
    <property type="match status" value="1"/>
</dbReference>
<dbReference type="Proteomes" id="UP000479692">
    <property type="component" value="Unassembled WGS sequence"/>
</dbReference>
<keyword evidence="1" id="KW-0732">Signal</keyword>
<protein>
    <recommendedName>
        <fullName evidence="6">C-type lysozyme inhibitor domain-containing protein</fullName>
    </recommendedName>
</protein>
<dbReference type="Pfam" id="PF09619">
    <property type="entry name" value="YscW"/>
    <property type="match status" value="1"/>
</dbReference>
<dbReference type="AlphaFoldDB" id="A0A7C9HYU5"/>
<proteinExistence type="predicted"/>
<sequence>MTSPFKGDRARTARSRGLGVRFPPDSPRSPAMNVLRYVLAASLAMVLAGCPEKTPAAPTADAPIPTESNFIHGSAWFAERIKIAPGADFTVQLIDNQLADTPNAVIATTTLEDVAGPPYDFSLQYDPAKIRPNGQYGLSATLRGVDGELLFHTPERVAVTPGDPKKVEFRLVRASSGDAPQPPAQTTRSTWTCDDMTFDAVFDIPGERVDLALPSGALSLPLAQSASGARYADHLGNEFWTKGPEGTLTRQGGAKVQCVQQDAPPQAGSPWDAAKKRGVAFRAIGNEPGWLLEVGPGEAPALHAELDYGERKIEVAKAQQLSGLMGFAGAAADGTKVRVVLERKPCSDGMSDATYPVDAMLDVGGTAYRGCGRFLKE</sequence>
<reference evidence="7 8" key="1">
    <citation type="submission" date="2019-12" db="EMBL/GenBank/DDBJ databases">
        <authorList>
            <person name="Xu J."/>
        </authorList>
    </citation>
    <scope>NUCLEOTIDE SEQUENCE [LARGE SCALE GENOMIC DNA]</scope>
    <source>
        <strain evidence="7 8">HX-5-24</strain>
    </source>
</reference>
<organism evidence="7 8">
    <name type="scientific">Noviluteimonas gilva</name>
    <dbReference type="NCBI Taxonomy" id="2682097"/>
    <lineage>
        <taxon>Bacteria</taxon>
        <taxon>Pseudomonadati</taxon>
        <taxon>Pseudomonadota</taxon>
        <taxon>Gammaproteobacteria</taxon>
        <taxon>Lysobacterales</taxon>
        <taxon>Lysobacteraceae</taxon>
        <taxon>Noviluteimonas</taxon>
    </lineage>
</organism>
<evidence type="ECO:0000256" key="2">
    <source>
        <dbReference type="ARBA" id="ARBA00023136"/>
    </source>
</evidence>
<evidence type="ECO:0000313" key="7">
    <source>
        <dbReference type="EMBL" id="MUV14434.1"/>
    </source>
</evidence>
<evidence type="ECO:0000256" key="5">
    <source>
        <dbReference type="SAM" id="MobiDB-lite"/>
    </source>
</evidence>
<accession>A0A7C9HYU5</accession>
<dbReference type="InterPro" id="IPR036328">
    <property type="entry name" value="MliC_sf"/>
</dbReference>
<dbReference type="EMBL" id="WOXT01000002">
    <property type="protein sequence ID" value="MUV14434.1"/>
    <property type="molecule type" value="Genomic_DNA"/>
</dbReference>
<evidence type="ECO:0000259" key="6">
    <source>
        <dbReference type="Pfam" id="PF09864"/>
    </source>
</evidence>
<evidence type="ECO:0000313" key="8">
    <source>
        <dbReference type="Proteomes" id="UP000479692"/>
    </source>
</evidence>
<keyword evidence="4" id="KW-0449">Lipoprotein</keyword>
<dbReference type="Pfam" id="PF09864">
    <property type="entry name" value="MliC"/>
    <property type="match status" value="1"/>
</dbReference>